<dbReference type="OrthoDB" id="1041360at2759"/>
<dbReference type="AlphaFoldDB" id="A0A6D2IIN9"/>
<dbReference type="EMBL" id="CACVBM020001064">
    <property type="protein sequence ID" value="CAA7028197.1"/>
    <property type="molecule type" value="Genomic_DNA"/>
</dbReference>
<evidence type="ECO:0000256" key="1">
    <source>
        <dbReference type="SAM" id="Phobius"/>
    </source>
</evidence>
<organism evidence="2 3">
    <name type="scientific">Microthlaspi erraticum</name>
    <dbReference type="NCBI Taxonomy" id="1685480"/>
    <lineage>
        <taxon>Eukaryota</taxon>
        <taxon>Viridiplantae</taxon>
        <taxon>Streptophyta</taxon>
        <taxon>Embryophyta</taxon>
        <taxon>Tracheophyta</taxon>
        <taxon>Spermatophyta</taxon>
        <taxon>Magnoliopsida</taxon>
        <taxon>eudicotyledons</taxon>
        <taxon>Gunneridae</taxon>
        <taxon>Pentapetalae</taxon>
        <taxon>rosids</taxon>
        <taxon>malvids</taxon>
        <taxon>Brassicales</taxon>
        <taxon>Brassicaceae</taxon>
        <taxon>Coluteocarpeae</taxon>
        <taxon>Microthlaspi</taxon>
    </lineage>
</organism>
<evidence type="ECO:0000313" key="3">
    <source>
        <dbReference type="Proteomes" id="UP000467841"/>
    </source>
</evidence>
<keyword evidence="1" id="KW-1133">Transmembrane helix</keyword>
<keyword evidence="3" id="KW-1185">Reference proteome</keyword>
<dbReference type="Proteomes" id="UP000467841">
    <property type="component" value="Unassembled WGS sequence"/>
</dbReference>
<accession>A0A6D2IIN9</accession>
<proteinExistence type="predicted"/>
<comment type="caution">
    <text evidence="2">The sequence shown here is derived from an EMBL/GenBank/DDBJ whole genome shotgun (WGS) entry which is preliminary data.</text>
</comment>
<evidence type="ECO:0000313" key="2">
    <source>
        <dbReference type="EMBL" id="CAA7028197.1"/>
    </source>
</evidence>
<keyword evidence="1" id="KW-0472">Membrane</keyword>
<reference evidence="2" key="1">
    <citation type="submission" date="2020-01" db="EMBL/GenBank/DDBJ databases">
        <authorList>
            <person name="Mishra B."/>
        </authorList>
    </citation>
    <scope>NUCLEOTIDE SEQUENCE [LARGE SCALE GENOMIC DNA]</scope>
</reference>
<sequence length="97" mass="10852">MVEEMEEVESVLERMEEEIVNLAMKTGTCEAVAKRYGDAVKALKTLTEGCVKEIEELKAAVNCREKEKQELQSGLKCCRNVIVCVLGVLLFFYFAAA</sequence>
<keyword evidence="1" id="KW-0812">Transmembrane</keyword>
<name>A0A6D2IIN9_9BRAS</name>
<gene>
    <name evidence="2" type="ORF">MERR_LOCUS15432</name>
</gene>
<feature type="transmembrane region" description="Helical" evidence="1">
    <location>
        <begin position="77"/>
        <end position="96"/>
    </location>
</feature>
<protein>
    <submittedName>
        <fullName evidence="2">Uncharacterized protein</fullName>
    </submittedName>
</protein>